<keyword evidence="2" id="KW-1185">Reference proteome</keyword>
<name>A0ACC1SS10_9APHY</name>
<dbReference type="Proteomes" id="UP001148662">
    <property type="component" value="Unassembled WGS sequence"/>
</dbReference>
<evidence type="ECO:0000313" key="2">
    <source>
        <dbReference type="Proteomes" id="UP001148662"/>
    </source>
</evidence>
<accession>A0ACC1SS10</accession>
<organism evidence="1 2">
    <name type="scientific">Phlebia brevispora</name>
    <dbReference type="NCBI Taxonomy" id="194682"/>
    <lineage>
        <taxon>Eukaryota</taxon>
        <taxon>Fungi</taxon>
        <taxon>Dikarya</taxon>
        <taxon>Basidiomycota</taxon>
        <taxon>Agaricomycotina</taxon>
        <taxon>Agaricomycetes</taxon>
        <taxon>Polyporales</taxon>
        <taxon>Meruliaceae</taxon>
        <taxon>Phlebia</taxon>
    </lineage>
</organism>
<sequence length="348" mass="38142">MTTVKRVDPEAQGTFLALAGHILRQGDSSAVRASNCRGPGKPSEAVKREHVTQTKAMWEKRLALVDEDKKLFQVRERVPKRIETGILKTSDETEGPTSHVAEHGGPGTRKAEVARPRLEGSRHQPLSTFSRALPRPSLQFYLAVSIIISVIYVPSLQPNEMGLQHLSKDTSIPLPATDAVPRNFQLPGDASSQRTFTNGDSQNSAHEPPQRFRNVRLILWEQPQSVTDQDDTAAYSCPTSPHLLTIQRYHSPSQDTCRTCPPQASPLRNASPTINGNTHDAVNGATPNGDQDVKMGNITIHASPPSQTDGVHQTDGNQTTPISSPMRPKSQPPSMTGHSERPHYPLRL</sequence>
<reference evidence="1" key="1">
    <citation type="submission" date="2022-07" db="EMBL/GenBank/DDBJ databases">
        <title>Genome Sequence of Phlebia brevispora.</title>
        <authorList>
            <person name="Buettner E."/>
        </authorList>
    </citation>
    <scope>NUCLEOTIDE SEQUENCE</scope>
    <source>
        <strain evidence="1">MPL23</strain>
    </source>
</reference>
<evidence type="ECO:0000313" key="1">
    <source>
        <dbReference type="EMBL" id="KAJ3545110.1"/>
    </source>
</evidence>
<proteinExistence type="predicted"/>
<dbReference type="EMBL" id="JANHOG010001067">
    <property type="protein sequence ID" value="KAJ3545110.1"/>
    <property type="molecule type" value="Genomic_DNA"/>
</dbReference>
<gene>
    <name evidence="1" type="ORF">NM688_g5664</name>
</gene>
<comment type="caution">
    <text evidence="1">The sequence shown here is derived from an EMBL/GenBank/DDBJ whole genome shotgun (WGS) entry which is preliminary data.</text>
</comment>
<protein>
    <submittedName>
        <fullName evidence="1">Uncharacterized protein</fullName>
    </submittedName>
</protein>